<dbReference type="AlphaFoldDB" id="A0A1R2BFQ4"/>
<evidence type="ECO:0000313" key="1">
    <source>
        <dbReference type="EMBL" id="OMJ75603.1"/>
    </source>
</evidence>
<comment type="caution">
    <text evidence="1">The sequence shown here is derived from an EMBL/GenBank/DDBJ whole genome shotgun (WGS) entry which is preliminary data.</text>
</comment>
<gene>
    <name evidence="1" type="ORF">SteCoe_25221</name>
</gene>
<dbReference type="Proteomes" id="UP000187209">
    <property type="component" value="Unassembled WGS sequence"/>
</dbReference>
<name>A0A1R2BFQ4_9CILI</name>
<proteinExistence type="predicted"/>
<keyword evidence="2" id="KW-1185">Reference proteome</keyword>
<protein>
    <submittedName>
        <fullName evidence="1">Uncharacterized protein</fullName>
    </submittedName>
</protein>
<accession>A0A1R2BFQ4</accession>
<reference evidence="1 2" key="1">
    <citation type="submission" date="2016-11" db="EMBL/GenBank/DDBJ databases">
        <title>The macronuclear genome of Stentor coeruleus: a giant cell with tiny introns.</title>
        <authorList>
            <person name="Slabodnick M."/>
            <person name="Ruby J.G."/>
            <person name="Reiff S.B."/>
            <person name="Swart E.C."/>
            <person name="Gosai S."/>
            <person name="Prabakaran S."/>
            <person name="Witkowska E."/>
            <person name="Larue G.E."/>
            <person name="Fisher S."/>
            <person name="Freeman R.M."/>
            <person name="Gunawardena J."/>
            <person name="Chu W."/>
            <person name="Stover N.A."/>
            <person name="Gregory B.D."/>
            <person name="Nowacki M."/>
            <person name="Derisi J."/>
            <person name="Roy S.W."/>
            <person name="Marshall W.F."/>
            <person name="Sood P."/>
        </authorList>
    </citation>
    <scope>NUCLEOTIDE SEQUENCE [LARGE SCALE GENOMIC DNA]</scope>
    <source>
        <strain evidence="1">WM001</strain>
    </source>
</reference>
<evidence type="ECO:0000313" key="2">
    <source>
        <dbReference type="Proteomes" id="UP000187209"/>
    </source>
</evidence>
<sequence>MIGKLLAEARGFILANFKNTPGAEALLKEQGLMIPDKVTLQDLEKLIGEVVNLKHNIQGIVQGLKNWLLHEKVNETFGVQEKTVVDNCMKHLRNCLDHYWEFADVIHNDENYIEKSQKQFRNAKEKIKLILLFFEWALFSDLDCGWFKSEDNVTWLVNITIFSLKKAGSEYEMFNLEEELMIIQRILCRLVGKNKIDELLTRISYGQAFAYQLILQYDRLGRIITKHTEPLHILHFYSGQSQIRLATFVNLLEFPSLQKQFLDTEFIEVLIKDYLNDYKVLSARFNKLSIEFLPFRETPPIRSEAINIIMTVLKEKIKCKLVYDDVLQHLQRYKTIEYEILNAQSINPVVQATSLELLQAFISSNDSHLEYLLMQANGKYVFSEVLAKNPELSMRFPVIAAYCKV</sequence>
<organism evidence="1 2">
    <name type="scientific">Stentor coeruleus</name>
    <dbReference type="NCBI Taxonomy" id="5963"/>
    <lineage>
        <taxon>Eukaryota</taxon>
        <taxon>Sar</taxon>
        <taxon>Alveolata</taxon>
        <taxon>Ciliophora</taxon>
        <taxon>Postciliodesmatophora</taxon>
        <taxon>Heterotrichea</taxon>
        <taxon>Heterotrichida</taxon>
        <taxon>Stentoridae</taxon>
        <taxon>Stentor</taxon>
    </lineage>
</organism>
<dbReference type="EMBL" id="MPUH01000681">
    <property type="protein sequence ID" value="OMJ75603.1"/>
    <property type="molecule type" value="Genomic_DNA"/>
</dbReference>